<accession>A0A238BKJ0</accession>
<gene>
    <name evidence="2" type="ORF">X798_07100</name>
</gene>
<dbReference type="EMBL" id="KZ270327">
    <property type="protein sequence ID" value="OZC05921.1"/>
    <property type="molecule type" value="Genomic_DNA"/>
</dbReference>
<feature type="signal peptide" evidence="1">
    <location>
        <begin position="1"/>
        <end position="16"/>
    </location>
</feature>
<evidence type="ECO:0000313" key="2">
    <source>
        <dbReference type="EMBL" id="OZC05921.1"/>
    </source>
</evidence>
<sequence>MFRLLVTIQLLQFSLAYSYWPQRIIGYHHIPVMINMFYLLQTEVSNKGVAALLVQSPMHHTITPGMFHDTILINIEPNHTVVVEQPNPMFPASSVDETPASVPVSITLIAPGVAITRTQKVDSSKSNMGIIGAG</sequence>
<dbReference type="AlphaFoldDB" id="A0A238BKJ0"/>
<keyword evidence="1" id="KW-0732">Signal</keyword>
<dbReference type="Proteomes" id="UP000242913">
    <property type="component" value="Unassembled WGS sequence"/>
</dbReference>
<reference evidence="2 3" key="1">
    <citation type="submission" date="2015-12" db="EMBL/GenBank/DDBJ databases">
        <title>Draft genome of the nematode, Onchocerca flexuosa.</title>
        <authorList>
            <person name="Mitreva M."/>
        </authorList>
    </citation>
    <scope>NUCLEOTIDE SEQUENCE [LARGE SCALE GENOMIC DNA]</scope>
    <source>
        <strain evidence="2">Red Deer</strain>
    </source>
</reference>
<name>A0A238BKJ0_9BILA</name>
<protein>
    <submittedName>
        <fullName evidence="2">Uncharacterized protein</fullName>
    </submittedName>
</protein>
<keyword evidence="3" id="KW-1185">Reference proteome</keyword>
<proteinExistence type="predicted"/>
<dbReference type="OrthoDB" id="5862243at2759"/>
<feature type="chain" id="PRO_5013099415" evidence="1">
    <location>
        <begin position="17"/>
        <end position="134"/>
    </location>
</feature>
<evidence type="ECO:0000313" key="3">
    <source>
        <dbReference type="Proteomes" id="UP000242913"/>
    </source>
</evidence>
<evidence type="ECO:0000256" key="1">
    <source>
        <dbReference type="SAM" id="SignalP"/>
    </source>
</evidence>
<organism evidence="2 3">
    <name type="scientific">Onchocerca flexuosa</name>
    <dbReference type="NCBI Taxonomy" id="387005"/>
    <lineage>
        <taxon>Eukaryota</taxon>
        <taxon>Metazoa</taxon>
        <taxon>Ecdysozoa</taxon>
        <taxon>Nematoda</taxon>
        <taxon>Chromadorea</taxon>
        <taxon>Rhabditida</taxon>
        <taxon>Spirurina</taxon>
        <taxon>Spiruromorpha</taxon>
        <taxon>Filarioidea</taxon>
        <taxon>Onchocercidae</taxon>
        <taxon>Onchocerca</taxon>
    </lineage>
</organism>